<reference evidence="3" key="2">
    <citation type="submission" date="2023-08" db="EMBL/GenBank/DDBJ databases">
        <authorList>
            <person name="Luo J."/>
        </authorList>
    </citation>
    <scope>NUCLEOTIDE SEQUENCE</scope>
    <source>
        <strain evidence="3">DSM 25064</strain>
    </source>
</reference>
<comment type="caution">
    <text evidence="3">The sequence shown here is derived from an EMBL/GenBank/DDBJ whole genome shotgun (WGS) entry which is preliminary data.</text>
</comment>
<dbReference type="EMBL" id="JAUUUU010000007">
    <property type="protein sequence ID" value="MDP1521414.1"/>
    <property type="molecule type" value="Genomic_DNA"/>
</dbReference>
<feature type="domain" description="Cupin type-2" evidence="2">
    <location>
        <begin position="58"/>
        <end position="118"/>
    </location>
</feature>
<reference evidence="3" key="1">
    <citation type="journal article" date="2010" name="Int. J. Syst. Evol. Microbiol.">
        <title>Porticoccus litoralis gen. nov., sp. nov., a gammaproteobacterium isolated from the Yellow Sea.</title>
        <authorList>
            <person name="Oh H.M."/>
            <person name="Kim H."/>
            <person name="Kim K.M."/>
            <person name="Min G.S."/>
            <person name="Cho J.C."/>
        </authorList>
    </citation>
    <scope>NUCLEOTIDE SEQUENCE</scope>
    <source>
        <strain evidence="3">DSM 25064</strain>
    </source>
</reference>
<dbReference type="PANTHER" id="PTHR43346">
    <property type="entry name" value="LIGAND BINDING DOMAIN PROTEIN, PUTATIVE (AFU_ORTHOLOGUE AFUA_6G14370)-RELATED"/>
    <property type="match status" value="1"/>
</dbReference>
<proteinExistence type="predicted"/>
<dbReference type="PANTHER" id="PTHR43346:SF1">
    <property type="entry name" value="QUERCETIN 2,3-DIOXYGENASE-RELATED"/>
    <property type="match status" value="1"/>
</dbReference>
<dbReference type="RefSeq" id="WP_305171079.1">
    <property type="nucleotide sequence ID" value="NZ_JAUUUU010000007.1"/>
</dbReference>
<dbReference type="Proteomes" id="UP001178354">
    <property type="component" value="Unassembled WGS sequence"/>
</dbReference>
<dbReference type="Gene3D" id="2.60.120.10">
    <property type="entry name" value="Jelly Rolls"/>
    <property type="match status" value="1"/>
</dbReference>
<keyword evidence="4" id="KW-1185">Reference proteome</keyword>
<protein>
    <submittedName>
        <fullName evidence="3">Cupin domain-containing protein</fullName>
    </submittedName>
</protein>
<name>A0AAW8B5Q3_9GAMM</name>
<dbReference type="SUPFAM" id="SSF51182">
    <property type="entry name" value="RmlC-like cupins"/>
    <property type="match status" value="1"/>
</dbReference>
<evidence type="ECO:0000313" key="3">
    <source>
        <dbReference type="EMBL" id="MDP1521414.1"/>
    </source>
</evidence>
<evidence type="ECO:0000313" key="4">
    <source>
        <dbReference type="Proteomes" id="UP001178354"/>
    </source>
</evidence>
<dbReference type="InterPro" id="IPR011051">
    <property type="entry name" value="RmlC_Cupin_sf"/>
</dbReference>
<feature type="chain" id="PRO_5043342158" evidence="1">
    <location>
        <begin position="21"/>
        <end position="132"/>
    </location>
</feature>
<dbReference type="InterPro" id="IPR013096">
    <property type="entry name" value="Cupin_2"/>
</dbReference>
<dbReference type="InterPro" id="IPR014710">
    <property type="entry name" value="RmlC-like_jellyroll"/>
</dbReference>
<organism evidence="3 4">
    <name type="scientific">Porticoccus litoralis</name>
    <dbReference type="NCBI Taxonomy" id="434086"/>
    <lineage>
        <taxon>Bacteria</taxon>
        <taxon>Pseudomonadati</taxon>
        <taxon>Pseudomonadota</taxon>
        <taxon>Gammaproteobacteria</taxon>
        <taxon>Cellvibrionales</taxon>
        <taxon>Porticoccaceae</taxon>
        <taxon>Porticoccus</taxon>
    </lineage>
</organism>
<evidence type="ECO:0000259" key="2">
    <source>
        <dbReference type="Pfam" id="PF07883"/>
    </source>
</evidence>
<evidence type="ECO:0000256" key="1">
    <source>
        <dbReference type="SAM" id="SignalP"/>
    </source>
</evidence>
<dbReference type="InterPro" id="IPR052538">
    <property type="entry name" value="Flavonoid_dioxygenase-like"/>
</dbReference>
<dbReference type="AlphaFoldDB" id="A0AAW8B5Q3"/>
<feature type="signal peptide" evidence="1">
    <location>
        <begin position="1"/>
        <end position="20"/>
    </location>
</feature>
<sequence>MNFRLTLILLTLLVTSVSQAEQTAMADIKAPTDLANIHVVKLYSDKHASDFIVFVKKSVPLHKHAFHSETIYILEGTGIMRRGDETFEVKPGDFIKVPEGTPHAVKTTSEMPLKALSIQAPEFFGKDRIPVK</sequence>
<accession>A0AAW8B5Q3</accession>
<gene>
    <name evidence="3" type="ORF">Q8A57_10580</name>
</gene>
<keyword evidence="1" id="KW-0732">Signal</keyword>
<dbReference type="Pfam" id="PF07883">
    <property type="entry name" value="Cupin_2"/>
    <property type="match status" value="1"/>
</dbReference>